<evidence type="ECO:0000313" key="4">
    <source>
        <dbReference type="EMBL" id="GAT66948.1"/>
    </source>
</evidence>
<keyword evidence="4" id="KW-0378">Hydrolase</keyword>
<dbReference type="PROSITE" id="PS51762">
    <property type="entry name" value="GH16_2"/>
    <property type="match status" value="1"/>
</dbReference>
<dbReference type="Gene3D" id="2.60.120.200">
    <property type="match status" value="1"/>
</dbReference>
<reference evidence="4 5" key="1">
    <citation type="journal article" date="2016" name="Genome Announc.">
        <title>Draft Genome Sequence of Planomonospora sphaerica JCM9374, a Rare Actinomycete.</title>
        <authorList>
            <person name="Dohra H."/>
            <person name="Suzuki T."/>
            <person name="Inoue Y."/>
            <person name="Kodani S."/>
        </authorList>
    </citation>
    <scope>NUCLEOTIDE SEQUENCE [LARGE SCALE GENOMIC DNA]</scope>
    <source>
        <strain evidence="4 5">JCM 9374</strain>
    </source>
</reference>
<feature type="domain" description="GH16" evidence="3">
    <location>
        <begin position="89"/>
        <end position="329"/>
    </location>
</feature>
<evidence type="ECO:0000256" key="2">
    <source>
        <dbReference type="SAM" id="MobiDB-lite"/>
    </source>
</evidence>
<organism evidence="4 5">
    <name type="scientific">Planomonospora sphaerica</name>
    <dbReference type="NCBI Taxonomy" id="161355"/>
    <lineage>
        <taxon>Bacteria</taxon>
        <taxon>Bacillati</taxon>
        <taxon>Actinomycetota</taxon>
        <taxon>Actinomycetes</taxon>
        <taxon>Streptosporangiales</taxon>
        <taxon>Streptosporangiaceae</taxon>
        <taxon>Planomonospora</taxon>
    </lineage>
</organism>
<dbReference type="STRING" id="161355.PS9374_02600"/>
<dbReference type="PANTHER" id="PTHR10963">
    <property type="entry name" value="GLYCOSYL HYDROLASE-RELATED"/>
    <property type="match status" value="1"/>
</dbReference>
<evidence type="ECO:0000313" key="5">
    <source>
        <dbReference type="Proteomes" id="UP000077701"/>
    </source>
</evidence>
<gene>
    <name evidence="4" type="ORF">PS9374_02600</name>
</gene>
<accession>A0A171CMQ9</accession>
<evidence type="ECO:0000259" key="3">
    <source>
        <dbReference type="PROSITE" id="PS51762"/>
    </source>
</evidence>
<dbReference type="Pfam" id="PF00722">
    <property type="entry name" value="Glyco_hydro_16"/>
    <property type="match status" value="1"/>
</dbReference>
<sequence>MGIGSRTAAVAVVLVNTAVVLGDGAVAAARARPAAVHDSGRSGVHDSGRSAVHDSGRSGVHDSGRSGVHDSGPPEGRGHRSSEGGDHRSSAARFSRPSEARGFADEFSGPEGSEPDPSRWEQLTGCLWGYRAERQCYTSGGRNARLDGDGHLVINARRETYTGDHGVRRKYTSARLVSRLASGSGSVQVRAKVSGRQRGAWPAIWLHADPLRRQRHYGEIDLMENGLNGARWKPEYHVHTDRFSGGGAYDVDATRWHVYKVTWTTGPSGRARFYVDGRFVRSFPYRVPARSSARLILNVAVGSQAGRPAADLDSTLTVDYVRTGGRAAGR</sequence>
<protein>
    <submittedName>
        <fullName evidence="4">Glycoside hydrolase family protein</fullName>
    </submittedName>
</protein>
<dbReference type="SUPFAM" id="SSF49899">
    <property type="entry name" value="Concanavalin A-like lectins/glucanases"/>
    <property type="match status" value="1"/>
</dbReference>
<dbReference type="InterPro" id="IPR050546">
    <property type="entry name" value="Glycosyl_Hydrlase_16"/>
</dbReference>
<dbReference type="GO" id="GO:0004553">
    <property type="term" value="F:hydrolase activity, hydrolyzing O-glycosyl compounds"/>
    <property type="evidence" value="ECO:0007669"/>
    <property type="project" value="InterPro"/>
</dbReference>
<dbReference type="GO" id="GO:0005975">
    <property type="term" value="P:carbohydrate metabolic process"/>
    <property type="evidence" value="ECO:0007669"/>
    <property type="project" value="InterPro"/>
</dbReference>
<feature type="compositionally biased region" description="Basic and acidic residues" evidence="2">
    <location>
        <begin position="76"/>
        <end position="89"/>
    </location>
</feature>
<proteinExistence type="inferred from homology"/>
<name>A0A171CMQ9_9ACTN</name>
<dbReference type="InterPro" id="IPR000757">
    <property type="entry name" value="Beta-glucanase-like"/>
</dbReference>
<dbReference type="RefSeq" id="WP_068897010.1">
    <property type="nucleotide sequence ID" value="NZ_BDCX01000005.1"/>
</dbReference>
<keyword evidence="5" id="KW-1185">Reference proteome</keyword>
<dbReference type="OrthoDB" id="9809583at2"/>
<comment type="caution">
    <text evidence="4">The sequence shown here is derived from an EMBL/GenBank/DDBJ whole genome shotgun (WGS) entry which is preliminary data.</text>
</comment>
<dbReference type="InterPro" id="IPR013320">
    <property type="entry name" value="ConA-like_dom_sf"/>
</dbReference>
<feature type="region of interest" description="Disordered" evidence="2">
    <location>
        <begin position="33"/>
        <end position="120"/>
    </location>
</feature>
<dbReference type="AlphaFoldDB" id="A0A171CMQ9"/>
<dbReference type="PANTHER" id="PTHR10963:SF55">
    <property type="entry name" value="GLYCOSIDE HYDROLASE FAMILY 16 PROTEIN"/>
    <property type="match status" value="1"/>
</dbReference>
<reference evidence="5" key="2">
    <citation type="submission" date="2016-04" db="EMBL/GenBank/DDBJ databases">
        <title>Planomonospora sphaerica JCM9374 whole genome shotgun sequence.</title>
        <authorList>
            <person name="Suzuki T."/>
            <person name="Dohra H."/>
            <person name="Kodani S."/>
        </authorList>
    </citation>
    <scope>NUCLEOTIDE SEQUENCE [LARGE SCALE GENOMIC DNA]</scope>
    <source>
        <strain evidence="5">JCM 9374</strain>
    </source>
</reference>
<evidence type="ECO:0000256" key="1">
    <source>
        <dbReference type="ARBA" id="ARBA00006865"/>
    </source>
</evidence>
<dbReference type="Proteomes" id="UP000077701">
    <property type="component" value="Unassembled WGS sequence"/>
</dbReference>
<comment type="similarity">
    <text evidence="1">Belongs to the glycosyl hydrolase 16 family.</text>
</comment>
<feature type="compositionally biased region" description="Basic and acidic residues" evidence="2">
    <location>
        <begin position="38"/>
        <end position="68"/>
    </location>
</feature>
<dbReference type="CDD" id="cd08023">
    <property type="entry name" value="GH16_laminarinase_like"/>
    <property type="match status" value="1"/>
</dbReference>
<dbReference type="EMBL" id="BDCX01000005">
    <property type="protein sequence ID" value="GAT66948.1"/>
    <property type="molecule type" value="Genomic_DNA"/>
</dbReference>